<dbReference type="PANTHER" id="PTHR30537:SF35">
    <property type="entry name" value="TRANSCRIPTIONAL REGULATORY PROTEIN"/>
    <property type="match status" value="1"/>
</dbReference>
<dbReference type="Pfam" id="PF03466">
    <property type="entry name" value="LysR_substrate"/>
    <property type="match status" value="1"/>
</dbReference>
<dbReference type="FunFam" id="1.10.10.10:FF:000001">
    <property type="entry name" value="LysR family transcriptional regulator"/>
    <property type="match status" value="1"/>
</dbReference>
<reference evidence="6 7" key="1">
    <citation type="submission" date="2015-11" db="EMBL/GenBank/DDBJ databases">
        <title>Expanding the genomic diversity of Burkholderia species for the development of highly accurate diagnostics.</title>
        <authorList>
            <person name="Sahl J."/>
            <person name="Keim P."/>
            <person name="Wagner D."/>
        </authorList>
    </citation>
    <scope>NUCLEOTIDE SEQUENCE [LARGE SCALE GENOMIC DNA]</scope>
    <source>
        <strain evidence="6 7">MSMB368WGS</strain>
    </source>
</reference>
<dbReference type="Gene3D" id="3.40.190.290">
    <property type="match status" value="1"/>
</dbReference>
<dbReference type="AlphaFoldDB" id="A0A132E848"/>
<evidence type="ECO:0000259" key="5">
    <source>
        <dbReference type="PROSITE" id="PS50931"/>
    </source>
</evidence>
<dbReference type="PANTHER" id="PTHR30537">
    <property type="entry name" value="HTH-TYPE TRANSCRIPTIONAL REGULATOR"/>
    <property type="match status" value="1"/>
</dbReference>
<evidence type="ECO:0000256" key="3">
    <source>
        <dbReference type="ARBA" id="ARBA00023125"/>
    </source>
</evidence>
<dbReference type="CDD" id="cd08422">
    <property type="entry name" value="PBP2_CrgA_like"/>
    <property type="match status" value="1"/>
</dbReference>
<keyword evidence="3" id="KW-0238">DNA-binding</keyword>
<evidence type="ECO:0000256" key="1">
    <source>
        <dbReference type="ARBA" id="ARBA00009437"/>
    </source>
</evidence>
<keyword evidence="4" id="KW-0804">Transcription</keyword>
<evidence type="ECO:0000313" key="6">
    <source>
        <dbReference type="EMBL" id="KWF18674.1"/>
    </source>
</evidence>
<dbReference type="EMBL" id="LPJR01000087">
    <property type="protein sequence ID" value="KWF18674.1"/>
    <property type="molecule type" value="Genomic_DNA"/>
</dbReference>
<dbReference type="InterPro" id="IPR000847">
    <property type="entry name" value="LysR_HTH_N"/>
</dbReference>
<dbReference type="InterPro" id="IPR036388">
    <property type="entry name" value="WH-like_DNA-bd_sf"/>
</dbReference>
<comment type="caution">
    <text evidence="6">The sequence shown here is derived from an EMBL/GenBank/DDBJ whole genome shotgun (WGS) entry which is preliminary data.</text>
</comment>
<dbReference type="Pfam" id="PF00126">
    <property type="entry name" value="HTH_1"/>
    <property type="match status" value="1"/>
</dbReference>
<dbReference type="InterPro" id="IPR058163">
    <property type="entry name" value="LysR-type_TF_proteobact-type"/>
</dbReference>
<organism evidence="6 7">
    <name type="scientific">Burkholderia pseudomultivorans</name>
    <dbReference type="NCBI Taxonomy" id="1207504"/>
    <lineage>
        <taxon>Bacteria</taxon>
        <taxon>Pseudomonadati</taxon>
        <taxon>Pseudomonadota</taxon>
        <taxon>Betaproteobacteria</taxon>
        <taxon>Burkholderiales</taxon>
        <taxon>Burkholderiaceae</taxon>
        <taxon>Burkholderia</taxon>
        <taxon>Burkholderia cepacia complex</taxon>
    </lineage>
</organism>
<dbReference type="GO" id="GO:0006351">
    <property type="term" value="P:DNA-templated transcription"/>
    <property type="evidence" value="ECO:0007669"/>
    <property type="project" value="TreeGrafter"/>
</dbReference>
<evidence type="ECO:0000256" key="2">
    <source>
        <dbReference type="ARBA" id="ARBA00023015"/>
    </source>
</evidence>
<name>A0A132E848_9BURK</name>
<gene>
    <name evidence="6" type="ORF">WT56_30320</name>
</gene>
<accession>A0A132E848</accession>
<dbReference type="OrthoDB" id="9080054at2"/>
<evidence type="ECO:0000256" key="4">
    <source>
        <dbReference type="ARBA" id="ARBA00023163"/>
    </source>
</evidence>
<dbReference type="Gene3D" id="1.10.10.10">
    <property type="entry name" value="Winged helix-like DNA-binding domain superfamily/Winged helix DNA-binding domain"/>
    <property type="match status" value="1"/>
</dbReference>
<evidence type="ECO:0000313" key="7">
    <source>
        <dbReference type="Proteomes" id="UP000062912"/>
    </source>
</evidence>
<comment type="similarity">
    <text evidence="1">Belongs to the LysR transcriptional regulatory family.</text>
</comment>
<dbReference type="GO" id="GO:0043565">
    <property type="term" value="F:sequence-specific DNA binding"/>
    <property type="evidence" value="ECO:0007669"/>
    <property type="project" value="TreeGrafter"/>
</dbReference>
<sequence length="327" mass="35463">MNQLASIRTFVKVAEHQSFAKAAKQLGVSASVVTRSVALLERHLCVQLVNRTTRSMSLTATGELYLQHCTELIGLLESMDACIATAAGMPAATLRIAASASFASTDLPRLLATHRVLEPRTAFDLTVFDSMADVAITDFDVCFGTERRLRDSTLVCRSLARMDDVIVASPDYVARHGAPQVPEELASHDTLLTTEAPGSYWEFDDDYGTYRAVVRPILNAQPPLTVKGAALAGLGIARLPRALISAELESGALQTLLAHVALRDGARTVWALYAKQSRQTFAVQNFVEFVVAHYRRNDPACNVNVTAGVDAAQHEPVNSELIPTENM</sequence>
<dbReference type="InterPro" id="IPR036390">
    <property type="entry name" value="WH_DNA-bd_sf"/>
</dbReference>
<dbReference type="RefSeq" id="WP_060246386.1">
    <property type="nucleotide sequence ID" value="NZ_LPJR01000087.1"/>
</dbReference>
<dbReference type="SUPFAM" id="SSF46785">
    <property type="entry name" value="Winged helix' DNA-binding domain"/>
    <property type="match status" value="1"/>
</dbReference>
<dbReference type="PROSITE" id="PS50931">
    <property type="entry name" value="HTH_LYSR"/>
    <property type="match status" value="1"/>
</dbReference>
<dbReference type="InterPro" id="IPR005119">
    <property type="entry name" value="LysR_subst-bd"/>
</dbReference>
<dbReference type="Proteomes" id="UP000062912">
    <property type="component" value="Unassembled WGS sequence"/>
</dbReference>
<dbReference type="SUPFAM" id="SSF53850">
    <property type="entry name" value="Periplasmic binding protein-like II"/>
    <property type="match status" value="1"/>
</dbReference>
<protein>
    <submittedName>
        <fullName evidence="6">LysR family transcriptional regulator</fullName>
    </submittedName>
</protein>
<feature type="domain" description="HTH lysR-type" evidence="5">
    <location>
        <begin position="1"/>
        <end position="59"/>
    </location>
</feature>
<dbReference type="GO" id="GO:0003700">
    <property type="term" value="F:DNA-binding transcription factor activity"/>
    <property type="evidence" value="ECO:0007669"/>
    <property type="project" value="InterPro"/>
</dbReference>
<keyword evidence="2" id="KW-0805">Transcription regulation</keyword>
<proteinExistence type="inferred from homology"/>